<dbReference type="EMBL" id="MFJG01000003">
    <property type="protein sequence ID" value="OGG07690.1"/>
    <property type="molecule type" value="Genomic_DNA"/>
</dbReference>
<evidence type="ECO:0000313" key="6">
    <source>
        <dbReference type="EMBL" id="OGG07690.1"/>
    </source>
</evidence>
<dbReference type="Gene3D" id="3.30.1360.40">
    <property type="match status" value="1"/>
</dbReference>
<dbReference type="STRING" id="1798377.A2872_01885"/>
<evidence type="ECO:0000256" key="3">
    <source>
        <dbReference type="HAMAP-Rule" id="MF_00040"/>
    </source>
</evidence>
<evidence type="ECO:0000313" key="7">
    <source>
        <dbReference type="Proteomes" id="UP000178681"/>
    </source>
</evidence>
<evidence type="ECO:0000256" key="4">
    <source>
        <dbReference type="SAM" id="Coils"/>
    </source>
</evidence>
<comment type="subcellular location">
    <subcellularLocation>
        <location evidence="3">Cytoplasm</location>
    </subcellularLocation>
</comment>
<dbReference type="GO" id="GO:0006415">
    <property type="term" value="P:translational termination"/>
    <property type="evidence" value="ECO:0007669"/>
    <property type="project" value="UniProtKB-UniRule"/>
</dbReference>
<dbReference type="Gene3D" id="1.10.132.20">
    <property type="entry name" value="Ribosome-recycling factor"/>
    <property type="match status" value="1"/>
</dbReference>
<evidence type="ECO:0000256" key="1">
    <source>
        <dbReference type="ARBA" id="ARBA00005912"/>
    </source>
</evidence>
<dbReference type="InterPro" id="IPR023584">
    <property type="entry name" value="Ribosome_recyc_fac_dom"/>
</dbReference>
<comment type="similarity">
    <text evidence="1 3">Belongs to the RRF family.</text>
</comment>
<proteinExistence type="inferred from homology"/>
<keyword evidence="2 3" id="KW-0648">Protein biosynthesis</keyword>
<organism evidence="6 7">
    <name type="scientific">Candidatus Gottesmanbacteria bacterium RIFCSPHIGHO2_01_FULL_42_12</name>
    <dbReference type="NCBI Taxonomy" id="1798377"/>
    <lineage>
        <taxon>Bacteria</taxon>
        <taxon>Candidatus Gottesmaniibacteriota</taxon>
    </lineage>
</organism>
<keyword evidence="3" id="KW-0963">Cytoplasm</keyword>
<feature type="coiled-coil region" evidence="4">
    <location>
        <begin position="134"/>
        <end position="168"/>
    </location>
</feature>
<dbReference type="NCBIfam" id="TIGR00496">
    <property type="entry name" value="frr"/>
    <property type="match status" value="1"/>
</dbReference>
<dbReference type="InterPro" id="IPR002661">
    <property type="entry name" value="Ribosome_recyc_fac"/>
</dbReference>
<dbReference type="Pfam" id="PF01765">
    <property type="entry name" value="RRF"/>
    <property type="match status" value="1"/>
</dbReference>
<dbReference type="FunFam" id="3.30.1360.40:FF:000001">
    <property type="entry name" value="Ribosome-recycling factor"/>
    <property type="match status" value="1"/>
</dbReference>
<dbReference type="GO" id="GO:0005737">
    <property type="term" value="C:cytoplasm"/>
    <property type="evidence" value="ECO:0007669"/>
    <property type="project" value="UniProtKB-SubCell"/>
</dbReference>
<feature type="domain" description="Ribosome recycling factor" evidence="5">
    <location>
        <begin position="22"/>
        <end position="178"/>
    </location>
</feature>
<evidence type="ECO:0000256" key="2">
    <source>
        <dbReference type="ARBA" id="ARBA00022917"/>
    </source>
</evidence>
<dbReference type="PANTHER" id="PTHR20982">
    <property type="entry name" value="RIBOSOME RECYCLING FACTOR"/>
    <property type="match status" value="1"/>
</dbReference>
<accession>A0A1F5Z5H5</accession>
<dbReference type="SUPFAM" id="SSF55194">
    <property type="entry name" value="Ribosome recycling factor, RRF"/>
    <property type="match status" value="1"/>
</dbReference>
<dbReference type="PANTHER" id="PTHR20982:SF3">
    <property type="entry name" value="MITOCHONDRIAL RIBOSOME RECYCLING FACTOR PSEUDO 1"/>
    <property type="match status" value="1"/>
</dbReference>
<evidence type="ECO:0000259" key="5">
    <source>
        <dbReference type="Pfam" id="PF01765"/>
    </source>
</evidence>
<dbReference type="AlphaFoldDB" id="A0A1F5Z5H5"/>
<dbReference type="Proteomes" id="UP000178681">
    <property type="component" value="Unassembled WGS sequence"/>
</dbReference>
<dbReference type="GO" id="GO:0043023">
    <property type="term" value="F:ribosomal large subunit binding"/>
    <property type="evidence" value="ECO:0007669"/>
    <property type="project" value="TreeGrafter"/>
</dbReference>
<name>A0A1F5Z5H5_9BACT</name>
<reference evidence="6 7" key="1">
    <citation type="journal article" date="2016" name="Nat. Commun.">
        <title>Thousands of microbial genomes shed light on interconnected biogeochemical processes in an aquifer system.</title>
        <authorList>
            <person name="Anantharaman K."/>
            <person name="Brown C.T."/>
            <person name="Hug L.A."/>
            <person name="Sharon I."/>
            <person name="Castelle C.J."/>
            <person name="Probst A.J."/>
            <person name="Thomas B.C."/>
            <person name="Singh A."/>
            <person name="Wilkins M.J."/>
            <person name="Karaoz U."/>
            <person name="Brodie E.L."/>
            <person name="Williams K.H."/>
            <person name="Hubbard S.S."/>
            <person name="Banfield J.F."/>
        </authorList>
    </citation>
    <scope>NUCLEOTIDE SEQUENCE [LARGE SCALE GENOMIC DNA]</scope>
</reference>
<gene>
    <name evidence="3" type="primary">frr</name>
    <name evidence="6" type="ORF">A2872_01885</name>
</gene>
<protein>
    <recommendedName>
        <fullName evidence="3">Ribosome-recycling factor</fullName>
        <shortName evidence="3">RRF</shortName>
    </recommendedName>
    <alternativeName>
        <fullName evidence="3">Ribosome-releasing factor</fullName>
    </alternativeName>
</protein>
<comment type="caution">
    <text evidence="6">The sequence shown here is derived from an EMBL/GenBank/DDBJ whole genome shotgun (WGS) entry which is preliminary data.</text>
</comment>
<comment type="function">
    <text evidence="3">Responsible for the release of ribosomes from messenger RNA at the termination of protein biosynthesis. May increase the efficiency of translation by recycling ribosomes from one round of translation to another.</text>
</comment>
<dbReference type="InterPro" id="IPR036191">
    <property type="entry name" value="RRF_sf"/>
</dbReference>
<sequence length="180" mass="20143">MDEIIITAKSEMTKAIDVIRVDLSTIRTGRAIPSLIEHLLVEAYGSKMKLVELASITAPDPQTLIVTPFDPGNAIAILKAIEESGMGFTPGINENIVRVVIPPLSQERREEFVKLVHTKLEGGKVMVRQVRHKYMDTIKDADNDEDTKKRLEKELQETTDKIIAELDLLGKKKVEELLTV</sequence>
<keyword evidence="4" id="KW-0175">Coiled coil</keyword>
<dbReference type="HAMAP" id="MF_00040">
    <property type="entry name" value="RRF"/>
    <property type="match status" value="1"/>
</dbReference>